<proteinExistence type="predicted"/>
<evidence type="ECO:0000313" key="2">
    <source>
        <dbReference type="Proteomes" id="UP000714275"/>
    </source>
</evidence>
<evidence type="ECO:0000313" key="1">
    <source>
        <dbReference type="EMBL" id="KAG1771047.1"/>
    </source>
</evidence>
<sequence length="412" mass="46799">MQSQTVDPKVDFSSFSDTIGVLQNILARSQVTMPDLETPYSRANFAPANHSAIELKDHSISAIITERQQQLDGVLHEISGLETVIDSINNICRQLVEKKDKIVQSINLHKKLVMALWRLPNEVTSQIFVHCLPKHHRLWPSSKLAPMLLTRICRRWRDVAVSLPSLWCSLRLDADEVHDRHWQPLASCYDSWLRRSRGLPLSLEVWCYAVNSTIKIRSLIQPYINQISSLSIHFPLDADEPEHILIDLPALQELTVGVYGRSAIPAIAQSVSRLSFTLRDLKVTWPVFHLEHLSVFNSLLAHLTNLEVVISHMDLVPHLLHLCPNLSSLTIRAGAKQLLRTIEPFTHTKLRSLRVAHDLGNTIHLAGLFVALSLPNLRLLEARYIQPSQTYTLFDALPPPNLLQLEARYEII</sequence>
<dbReference type="AlphaFoldDB" id="A0A9P6ZM55"/>
<evidence type="ECO:0008006" key="3">
    <source>
        <dbReference type="Google" id="ProtNLM"/>
    </source>
</evidence>
<name>A0A9P6ZM55_9AGAM</name>
<gene>
    <name evidence="1" type="ORF">EV702DRAFT_1202081</name>
</gene>
<keyword evidence="2" id="KW-1185">Reference proteome</keyword>
<dbReference type="OrthoDB" id="3253362at2759"/>
<dbReference type="EMBL" id="JABBWD010000061">
    <property type="protein sequence ID" value="KAG1771047.1"/>
    <property type="molecule type" value="Genomic_DNA"/>
</dbReference>
<accession>A0A9P6ZM55</accession>
<organism evidence="1 2">
    <name type="scientific">Suillus placidus</name>
    <dbReference type="NCBI Taxonomy" id="48579"/>
    <lineage>
        <taxon>Eukaryota</taxon>
        <taxon>Fungi</taxon>
        <taxon>Dikarya</taxon>
        <taxon>Basidiomycota</taxon>
        <taxon>Agaricomycotina</taxon>
        <taxon>Agaricomycetes</taxon>
        <taxon>Agaricomycetidae</taxon>
        <taxon>Boletales</taxon>
        <taxon>Suillineae</taxon>
        <taxon>Suillaceae</taxon>
        <taxon>Suillus</taxon>
    </lineage>
</organism>
<protein>
    <recommendedName>
        <fullName evidence="3">F-box domain-containing protein</fullName>
    </recommendedName>
</protein>
<dbReference type="Proteomes" id="UP000714275">
    <property type="component" value="Unassembled WGS sequence"/>
</dbReference>
<comment type="caution">
    <text evidence="1">The sequence shown here is derived from an EMBL/GenBank/DDBJ whole genome shotgun (WGS) entry which is preliminary data.</text>
</comment>
<reference evidence="1" key="1">
    <citation type="journal article" date="2020" name="New Phytol.">
        <title>Comparative genomics reveals dynamic genome evolution in host specialist ectomycorrhizal fungi.</title>
        <authorList>
            <person name="Lofgren L.A."/>
            <person name="Nguyen N.H."/>
            <person name="Vilgalys R."/>
            <person name="Ruytinx J."/>
            <person name="Liao H.L."/>
            <person name="Branco S."/>
            <person name="Kuo A."/>
            <person name="LaButti K."/>
            <person name="Lipzen A."/>
            <person name="Andreopoulos W."/>
            <person name="Pangilinan J."/>
            <person name="Riley R."/>
            <person name="Hundley H."/>
            <person name="Na H."/>
            <person name="Barry K."/>
            <person name="Grigoriev I.V."/>
            <person name="Stajich J.E."/>
            <person name="Kennedy P.G."/>
        </authorList>
    </citation>
    <scope>NUCLEOTIDE SEQUENCE</scope>
    <source>
        <strain evidence="1">DOB743</strain>
    </source>
</reference>